<evidence type="ECO:0000256" key="1">
    <source>
        <dbReference type="ARBA" id="ARBA00008520"/>
    </source>
</evidence>
<evidence type="ECO:0000256" key="4">
    <source>
        <dbReference type="SAM" id="SignalP"/>
    </source>
</evidence>
<dbReference type="GO" id="GO:0015768">
    <property type="term" value="P:maltose transport"/>
    <property type="evidence" value="ECO:0007669"/>
    <property type="project" value="TreeGrafter"/>
</dbReference>
<dbReference type="GO" id="GO:0042956">
    <property type="term" value="P:maltodextrin transmembrane transport"/>
    <property type="evidence" value="ECO:0007669"/>
    <property type="project" value="TreeGrafter"/>
</dbReference>
<keyword evidence="2" id="KW-0813">Transport</keyword>
<dbReference type="Gene3D" id="3.40.190.10">
    <property type="entry name" value="Periplasmic binding protein-like II"/>
    <property type="match status" value="2"/>
</dbReference>
<comment type="similarity">
    <text evidence="1">Belongs to the bacterial solute-binding protein 1 family.</text>
</comment>
<evidence type="ECO:0000313" key="8">
    <source>
        <dbReference type="Proteomes" id="UP000218979"/>
    </source>
</evidence>
<reference evidence="5 8" key="1">
    <citation type="submission" date="2014-12" db="EMBL/GenBank/DDBJ databases">
        <title>Draft genome sequences of 10 type strains of Lactococcus.</title>
        <authorList>
            <person name="Sun Z."/>
            <person name="Zhong Z."/>
            <person name="Liu W."/>
            <person name="Zhang W."/>
            <person name="Zhang H."/>
        </authorList>
    </citation>
    <scope>NUCLEOTIDE SEQUENCE [LARGE SCALE GENOMIC DNA]</scope>
    <source>
        <strain evidence="5 8">DSM 22330</strain>
    </source>
</reference>
<sequence length="407" mass="43851">MKTWKKALLSTAILGTAAIALAACGSSKSSDGGSKSKTDGKTIRLYVDTEQKKAYDEIVANFVKENKDIKVDVKANNSGASNAKTDIAKDPAKYGDVFQVPHDQLGDMAEKGYINEIAPKYADVSKSENSELAFDAVNYKGKTYALPYEEQSQFIYYDKSKLTADDVKSWDTLTSKGVLGTNFAVPYNVYPIFFSAGTTLYGENGETLGDMSVDSDKGVNAMKWFAAQKSNKGVMNTDNTLNQLKSGKVSAIIDGPWSSTSVKEVLGDNMAVAPYPTINIGGEEKQMQAFLGIKSIAVNSKAPDQAGAQKLAAYLTSEAAQLVLFKDQGLVPTNTKAQENADVQASDLTKTVITMAQTGHSTLMPKLAQMSIFWDKATPLINGAYTGQIKEADYKAQLATFAKDINK</sequence>
<gene>
    <name evidence="5" type="ORF">RR45_GL001963</name>
    <name evidence="6" type="ORF">SAMN02746068_00689</name>
</gene>
<dbReference type="PANTHER" id="PTHR30061:SF50">
    <property type="entry name" value="MALTOSE_MALTODEXTRIN-BINDING PERIPLASMIC PROTEIN"/>
    <property type="match status" value="1"/>
</dbReference>
<evidence type="ECO:0000313" key="6">
    <source>
        <dbReference type="EMBL" id="SFZ72917.1"/>
    </source>
</evidence>
<dbReference type="EMBL" id="FPKS01000003">
    <property type="protein sequence ID" value="SFZ72917.1"/>
    <property type="molecule type" value="Genomic_DNA"/>
</dbReference>
<feature type="signal peptide" evidence="4">
    <location>
        <begin position="1"/>
        <end position="22"/>
    </location>
</feature>
<dbReference type="Proteomes" id="UP000185655">
    <property type="component" value="Unassembled WGS sequence"/>
</dbReference>
<accession>A0A1K2H879</accession>
<evidence type="ECO:0000256" key="3">
    <source>
        <dbReference type="ARBA" id="ARBA00022729"/>
    </source>
</evidence>
<proteinExistence type="inferred from homology"/>
<keyword evidence="3 4" id="KW-0732">Signal</keyword>
<dbReference type="GO" id="GO:1901982">
    <property type="term" value="F:maltose binding"/>
    <property type="evidence" value="ECO:0007669"/>
    <property type="project" value="TreeGrafter"/>
</dbReference>
<evidence type="ECO:0000256" key="2">
    <source>
        <dbReference type="ARBA" id="ARBA00022448"/>
    </source>
</evidence>
<dbReference type="EMBL" id="JXJT01000007">
    <property type="protein sequence ID" value="PCS03935.1"/>
    <property type="molecule type" value="Genomic_DNA"/>
</dbReference>
<dbReference type="AlphaFoldDB" id="A0A1K2H879"/>
<dbReference type="PROSITE" id="PS51257">
    <property type="entry name" value="PROKAR_LIPOPROTEIN"/>
    <property type="match status" value="1"/>
</dbReference>
<dbReference type="RefSeq" id="WP_031365290.1">
    <property type="nucleotide sequence ID" value="NZ_FPKS01000003.1"/>
</dbReference>
<feature type="chain" id="PRO_5038508238" evidence="4">
    <location>
        <begin position="23"/>
        <end position="407"/>
    </location>
</feature>
<dbReference type="Proteomes" id="UP000218979">
    <property type="component" value="Unassembled WGS sequence"/>
</dbReference>
<reference evidence="6 7" key="2">
    <citation type="submission" date="2016-11" db="EMBL/GenBank/DDBJ databases">
        <authorList>
            <person name="Jaros S."/>
            <person name="Januszkiewicz K."/>
            <person name="Wedrychowicz H."/>
        </authorList>
    </citation>
    <scope>NUCLEOTIDE SEQUENCE [LARGE SCALE GENOMIC DNA]</scope>
    <source>
        <strain evidence="6 7">DSM 22330</strain>
    </source>
</reference>
<dbReference type="PANTHER" id="PTHR30061">
    <property type="entry name" value="MALTOSE-BINDING PERIPLASMIC PROTEIN"/>
    <property type="match status" value="1"/>
</dbReference>
<protein>
    <submittedName>
        <fullName evidence="6">Carbohydrate ABC transporter substrate-binding protein, CUT1 family (TC 3.A.1.1.-)</fullName>
    </submittedName>
    <submittedName>
        <fullName evidence="5">Maltose/maltodextrin ABC transporter, substrate binding periplasmic protein MalE</fullName>
    </submittedName>
</protein>
<dbReference type="GO" id="GO:0055052">
    <property type="term" value="C:ATP-binding cassette (ABC) transporter complex, substrate-binding subunit-containing"/>
    <property type="evidence" value="ECO:0007669"/>
    <property type="project" value="TreeGrafter"/>
</dbReference>
<dbReference type="STRING" id="1122154.SAMN02746068_00689"/>
<organism evidence="6 7">
    <name type="scientific">Pseudolactococcus chungangensis CAU 28 = DSM 22330</name>
    <dbReference type="NCBI Taxonomy" id="1122154"/>
    <lineage>
        <taxon>Bacteria</taxon>
        <taxon>Bacillati</taxon>
        <taxon>Bacillota</taxon>
        <taxon>Bacilli</taxon>
        <taxon>Lactobacillales</taxon>
        <taxon>Streptococcaceae</taxon>
        <taxon>Pseudolactococcus</taxon>
    </lineage>
</organism>
<evidence type="ECO:0000313" key="7">
    <source>
        <dbReference type="Proteomes" id="UP000185655"/>
    </source>
</evidence>
<dbReference type="InterPro" id="IPR006059">
    <property type="entry name" value="SBP"/>
</dbReference>
<dbReference type="OrthoDB" id="9766758at2"/>
<dbReference type="Pfam" id="PF13416">
    <property type="entry name" value="SBP_bac_8"/>
    <property type="match status" value="1"/>
</dbReference>
<keyword evidence="8" id="KW-1185">Reference proteome</keyword>
<evidence type="ECO:0000313" key="5">
    <source>
        <dbReference type="EMBL" id="PCS03935.1"/>
    </source>
</evidence>
<dbReference type="SUPFAM" id="SSF53850">
    <property type="entry name" value="Periplasmic binding protein-like II"/>
    <property type="match status" value="1"/>
</dbReference>
<name>A0A1K2H879_9LACT</name>